<comment type="caution">
    <text evidence="2">The sequence shown here is derived from an EMBL/GenBank/DDBJ whole genome shotgun (WGS) entry which is preliminary data.</text>
</comment>
<accession>A0A2T6ZUX0</accession>
<gene>
    <name evidence="2" type="ORF">B9Z19DRAFT_1082092</name>
</gene>
<dbReference type="AlphaFoldDB" id="A0A2T6ZUX0"/>
<protein>
    <recommendedName>
        <fullName evidence="4">Secreted protein</fullName>
    </recommendedName>
</protein>
<name>A0A2T6ZUX0_TUBBO</name>
<feature type="signal peptide" evidence="1">
    <location>
        <begin position="1"/>
        <end position="21"/>
    </location>
</feature>
<evidence type="ECO:0000256" key="1">
    <source>
        <dbReference type="SAM" id="SignalP"/>
    </source>
</evidence>
<organism evidence="2 3">
    <name type="scientific">Tuber borchii</name>
    <name type="common">White truffle</name>
    <dbReference type="NCBI Taxonomy" id="42251"/>
    <lineage>
        <taxon>Eukaryota</taxon>
        <taxon>Fungi</taxon>
        <taxon>Dikarya</taxon>
        <taxon>Ascomycota</taxon>
        <taxon>Pezizomycotina</taxon>
        <taxon>Pezizomycetes</taxon>
        <taxon>Pezizales</taxon>
        <taxon>Tuberaceae</taxon>
        <taxon>Tuber</taxon>
    </lineage>
</organism>
<evidence type="ECO:0000313" key="2">
    <source>
        <dbReference type="EMBL" id="PUU79290.1"/>
    </source>
</evidence>
<dbReference type="EMBL" id="NESQ01000095">
    <property type="protein sequence ID" value="PUU79290.1"/>
    <property type="molecule type" value="Genomic_DNA"/>
</dbReference>
<proteinExistence type="predicted"/>
<evidence type="ECO:0008006" key="4">
    <source>
        <dbReference type="Google" id="ProtNLM"/>
    </source>
</evidence>
<dbReference type="Proteomes" id="UP000244722">
    <property type="component" value="Unassembled WGS sequence"/>
</dbReference>
<feature type="chain" id="PRO_5015718400" description="Secreted protein" evidence="1">
    <location>
        <begin position="22"/>
        <end position="82"/>
    </location>
</feature>
<evidence type="ECO:0000313" key="3">
    <source>
        <dbReference type="Proteomes" id="UP000244722"/>
    </source>
</evidence>
<sequence>MRSTRRPFLFFCFSFFQIIHSSFDLSEKLLKRGKVGEEKCMLSQVHDDYITYELRNLRIFFFFPLRKKKKNRADFKQQTCSS</sequence>
<keyword evidence="1" id="KW-0732">Signal</keyword>
<reference evidence="2 3" key="1">
    <citation type="submission" date="2017-04" db="EMBL/GenBank/DDBJ databases">
        <title>Draft genome sequence of Tuber borchii Vittad., a whitish edible truffle.</title>
        <authorList>
            <consortium name="DOE Joint Genome Institute"/>
            <person name="Murat C."/>
            <person name="Kuo A."/>
            <person name="Barry K.W."/>
            <person name="Clum A."/>
            <person name="Dockter R.B."/>
            <person name="Fauchery L."/>
            <person name="Iotti M."/>
            <person name="Kohler A."/>
            <person name="Labutti K."/>
            <person name="Lindquist E.A."/>
            <person name="Lipzen A."/>
            <person name="Ohm R.A."/>
            <person name="Wang M."/>
            <person name="Grigoriev I.V."/>
            <person name="Zambonelli A."/>
            <person name="Martin F.M."/>
        </authorList>
    </citation>
    <scope>NUCLEOTIDE SEQUENCE [LARGE SCALE GENOMIC DNA]</scope>
    <source>
        <strain evidence="2 3">Tbo3840</strain>
    </source>
</reference>
<keyword evidence="3" id="KW-1185">Reference proteome</keyword>